<evidence type="ECO:0000256" key="4">
    <source>
        <dbReference type="ARBA" id="ARBA00022847"/>
    </source>
</evidence>
<feature type="transmembrane region" description="Helical" evidence="7">
    <location>
        <begin position="104"/>
        <end position="126"/>
    </location>
</feature>
<evidence type="ECO:0000256" key="1">
    <source>
        <dbReference type="ARBA" id="ARBA00004141"/>
    </source>
</evidence>
<keyword evidence="5 7" id="KW-1133">Transmembrane helix</keyword>
<keyword evidence="9" id="KW-1185">Reference proteome</keyword>
<feature type="transmembrane region" description="Helical" evidence="7">
    <location>
        <begin position="44"/>
        <end position="63"/>
    </location>
</feature>
<dbReference type="PANTHER" id="PTHR10361">
    <property type="entry name" value="SODIUM-BILE ACID COTRANSPORTER"/>
    <property type="match status" value="1"/>
</dbReference>
<keyword evidence="3 7" id="KW-0812">Transmembrane</keyword>
<evidence type="ECO:0000313" key="9">
    <source>
        <dbReference type="Proteomes" id="UP001186944"/>
    </source>
</evidence>
<dbReference type="InterPro" id="IPR004710">
    <property type="entry name" value="Bilac:Na_transpt"/>
</dbReference>
<dbReference type="InterPro" id="IPR038770">
    <property type="entry name" value="Na+/solute_symporter_sf"/>
</dbReference>
<dbReference type="EMBL" id="VSWD01000007">
    <property type="protein sequence ID" value="KAK3097863.1"/>
    <property type="molecule type" value="Genomic_DNA"/>
</dbReference>
<dbReference type="PANTHER" id="PTHR10361:SF28">
    <property type="entry name" value="P3 PROTEIN-RELATED"/>
    <property type="match status" value="1"/>
</dbReference>
<feature type="transmembrane region" description="Helical" evidence="7">
    <location>
        <begin position="138"/>
        <end position="159"/>
    </location>
</feature>
<feature type="transmembrane region" description="Helical" evidence="7">
    <location>
        <begin position="75"/>
        <end position="98"/>
    </location>
</feature>
<name>A0AA88YEX5_PINIB</name>
<reference evidence="8" key="1">
    <citation type="submission" date="2019-08" db="EMBL/GenBank/DDBJ databases">
        <title>The improved chromosome-level genome for the pearl oyster Pinctada fucata martensii using PacBio sequencing and Hi-C.</title>
        <authorList>
            <person name="Zheng Z."/>
        </authorList>
    </citation>
    <scope>NUCLEOTIDE SEQUENCE</scope>
    <source>
        <strain evidence="8">ZZ-2019</strain>
        <tissue evidence="8">Adductor muscle</tissue>
    </source>
</reference>
<dbReference type="Pfam" id="PF01758">
    <property type="entry name" value="SBF"/>
    <property type="match status" value="1"/>
</dbReference>
<comment type="similarity">
    <text evidence="2">Belongs to the bile acid:sodium symporter (BASS) (TC 2.A.28) family.</text>
</comment>
<comment type="subcellular location">
    <subcellularLocation>
        <location evidence="1">Membrane</location>
        <topology evidence="1">Multi-pass membrane protein</topology>
    </subcellularLocation>
</comment>
<dbReference type="InterPro" id="IPR002657">
    <property type="entry name" value="BilAc:Na_symport/Acr3"/>
</dbReference>
<dbReference type="AlphaFoldDB" id="A0AA88YEX5"/>
<evidence type="ECO:0000313" key="8">
    <source>
        <dbReference type="EMBL" id="KAK3097863.1"/>
    </source>
</evidence>
<feature type="transmembrane region" description="Helical" evidence="7">
    <location>
        <begin position="165"/>
        <end position="189"/>
    </location>
</feature>
<accession>A0AA88YEX5</accession>
<organism evidence="8 9">
    <name type="scientific">Pinctada imbricata</name>
    <name type="common">Atlantic pearl-oyster</name>
    <name type="synonym">Pinctada martensii</name>
    <dbReference type="NCBI Taxonomy" id="66713"/>
    <lineage>
        <taxon>Eukaryota</taxon>
        <taxon>Metazoa</taxon>
        <taxon>Spiralia</taxon>
        <taxon>Lophotrochozoa</taxon>
        <taxon>Mollusca</taxon>
        <taxon>Bivalvia</taxon>
        <taxon>Autobranchia</taxon>
        <taxon>Pteriomorphia</taxon>
        <taxon>Pterioida</taxon>
        <taxon>Pterioidea</taxon>
        <taxon>Pteriidae</taxon>
        <taxon>Pinctada</taxon>
    </lineage>
</organism>
<protein>
    <submittedName>
        <fullName evidence="8">Uncharacterized protein</fullName>
    </submittedName>
</protein>
<sequence>MELEIPTSMLNGSMFNGSSNNTFDNTTAIGGIKGPSTLKLAFDVVIKLALIIIMLGMGCTIELDSLLKHLRRPTGILIGMASQFLVLPLVTFGLAHALMLLDVAALGMMVVACCPGGSTSNIFSYWVDGDVALSVVRLAGALSVLLTLVLLSVLYPFMYFAPWNIYIGAFLLPFCGFAFGYIVSLIFGMKGHHRRTVALETGIQNFPLCMTLMTMTFKSSIFSEIALFPLLYGVTCIICSLVFALIYKIVTHISKKKESENNQRDREATVEFIDDSGKNSHQKC</sequence>
<dbReference type="GO" id="GO:0008508">
    <property type="term" value="F:bile acid:sodium symporter activity"/>
    <property type="evidence" value="ECO:0007669"/>
    <property type="project" value="TreeGrafter"/>
</dbReference>
<evidence type="ECO:0000256" key="7">
    <source>
        <dbReference type="SAM" id="Phobius"/>
    </source>
</evidence>
<evidence type="ECO:0000256" key="5">
    <source>
        <dbReference type="ARBA" id="ARBA00022989"/>
    </source>
</evidence>
<feature type="transmembrane region" description="Helical" evidence="7">
    <location>
        <begin position="227"/>
        <end position="247"/>
    </location>
</feature>
<keyword evidence="4" id="KW-0813">Transport</keyword>
<dbReference type="GO" id="GO:0016020">
    <property type="term" value="C:membrane"/>
    <property type="evidence" value="ECO:0007669"/>
    <property type="project" value="UniProtKB-SubCell"/>
</dbReference>
<comment type="caution">
    <text evidence="8">The sequence shown here is derived from an EMBL/GenBank/DDBJ whole genome shotgun (WGS) entry which is preliminary data.</text>
</comment>
<dbReference type="Proteomes" id="UP001186944">
    <property type="component" value="Unassembled WGS sequence"/>
</dbReference>
<evidence type="ECO:0000256" key="6">
    <source>
        <dbReference type="ARBA" id="ARBA00023136"/>
    </source>
</evidence>
<feature type="transmembrane region" description="Helical" evidence="7">
    <location>
        <begin position="201"/>
        <end position="221"/>
    </location>
</feature>
<evidence type="ECO:0000256" key="3">
    <source>
        <dbReference type="ARBA" id="ARBA00022692"/>
    </source>
</evidence>
<keyword evidence="6 7" id="KW-0472">Membrane</keyword>
<keyword evidence="4" id="KW-0769">Symport</keyword>
<proteinExistence type="inferred from homology"/>
<dbReference type="Gene3D" id="1.20.1530.20">
    <property type="match status" value="1"/>
</dbReference>
<gene>
    <name evidence="8" type="ORF">FSP39_013968</name>
</gene>
<evidence type="ECO:0000256" key="2">
    <source>
        <dbReference type="ARBA" id="ARBA00006528"/>
    </source>
</evidence>